<evidence type="ECO:0000313" key="13">
    <source>
        <dbReference type="Proteomes" id="UP000078561"/>
    </source>
</evidence>
<comment type="subcellular location">
    <subcellularLocation>
        <location evidence="7">Endomembrane system</location>
        <topology evidence="7">Single-pass type IV membrane protein</topology>
    </subcellularLocation>
</comment>
<name>A0A163IYY8_ABSGL</name>
<keyword evidence="8" id="KW-0175">Coiled coil</keyword>
<dbReference type="PANTHER" id="PTHR45701">
    <property type="entry name" value="SYNAPTOBREVIN FAMILY MEMBER"/>
    <property type="match status" value="1"/>
</dbReference>
<gene>
    <name evidence="12" type="primary">ABSGL_01546.1 scaffold 1653</name>
</gene>
<dbReference type="SUPFAM" id="SSF58038">
    <property type="entry name" value="SNARE fusion complex"/>
    <property type="match status" value="1"/>
</dbReference>
<dbReference type="InParanoid" id="A0A163IYY8"/>
<dbReference type="EMBL" id="LT550709">
    <property type="protein sequence ID" value="SAL96173.1"/>
    <property type="molecule type" value="Genomic_DNA"/>
</dbReference>
<evidence type="ECO:0000256" key="5">
    <source>
        <dbReference type="ARBA" id="ARBA00022989"/>
    </source>
</evidence>
<keyword evidence="3 10" id="KW-0812">Transmembrane</keyword>
<keyword evidence="4" id="KW-0653">Protein transport</keyword>
<dbReference type="OrthoDB" id="190375at2759"/>
<keyword evidence="6 10" id="KW-0472">Membrane</keyword>
<dbReference type="Proteomes" id="UP000078561">
    <property type="component" value="Unassembled WGS sequence"/>
</dbReference>
<evidence type="ECO:0000259" key="11">
    <source>
        <dbReference type="PROSITE" id="PS50892"/>
    </source>
</evidence>
<organism evidence="12">
    <name type="scientific">Absidia glauca</name>
    <name type="common">Pin mould</name>
    <dbReference type="NCBI Taxonomy" id="4829"/>
    <lineage>
        <taxon>Eukaryota</taxon>
        <taxon>Fungi</taxon>
        <taxon>Fungi incertae sedis</taxon>
        <taxon>Mucoromycota</taxon>
        <taxon>Mucoromycotina</taxon>
        <taxon>Mucoromycetes</taxon>
        <taxon>Mucorales</taxon>
        <taxon>Cunninghamellaceae</taxon>
        <taxon>Absidia</taxon>
    </lineage>
</organism>
<evidence type="ECO:0000256" key="9">
    <source>
        <dbReference type="SAM" id="MobiDB-lite"/>
    </source>
</evidence>
<evidence type="ECO:0000256" key="8">
    <source>
        <dbReference type="PROSITE-ProRule" id="PRU00290"/>
    </source>
</evidence>
<evidence type="ECO:0000256" key="6">
    <source>
        <dbReference type="ARBA" id="ARBA00023136"/>
    </source>
</evidence>
<evidence type="ECO:0000313" key="12">
    <source>
        <dbReference type="EMBL" id="SAL96173.1"/>
    </source>
</evidence>
<keyword evidence="5 10" id="KW-1133">Transmembrane helix</keyword>
<feature type="region of interest" description="Disordered" evidence="9">
    <location>
        <begin position="1"/>
        <end position="27"/>
    </location>
</feature>
<evidence type="ECO:0000256" key="1">
    <source>
        <dbReference type="ARBA" id="ARBA00008025"/>
    </source>
</evidence>
<dbReference type="Pfam" id="PF00957">
    <property type="entry name" value="Synaptobrevin"/>
    <property type="match status" value="1"/>
</dbReference>
<dbReference type="GO" id="GO:0015031">
    <property type="term" value="P:protein transport"/>
    <property type="evidence" value="ECO:0007669"/>
    <property type="project" value="UniProtKB-KW"/>
</dbReference>
<feature type="transmembrane region" description="Helical" evidence="10">
    <location>
        <begin position="143"/>
        <end position="161"/>
    </location>
</feature>
<sequence>MMQRLLPAMCGSNVGGKKKSDEEAKKEQRIGLTLTHASTLHLALFQKHVLNSDFCSALASEPYDPYIPNNQRGASTGGNQKTQNVQQQVDEVVGIMQENIDKVMQRGEGIQQLRGKTEDLQSTAGHFRRGANQVRKRMWWKDLKWKIIIAVTIIAILGIIIDAQQQQLRPMIESPLRLSFAGAIHSLGLGIVSSTYPFYSTLSLSPTNTRYYFPLM</sequence>
<dbReference type="InterPro" id="IPR001388">
    <property type="entry name" value="Synaptobrevin-like"/>
</dbReference>
<evidence type="ECO:0000256" key="10">
    <source>
        <dbReference type="SAM" id="Phobius"/>
    </source>
</evidence>
<dbReference type="GO" id="GO:0005737">
    <property type="term" value="C:cytoplasm"/>
    <property type="evidence" value="ECO:0007669"/>
    <property type="project" value="UniProtKB-ARBA"/>
</dbReference>
<reference evidence="12" key="1">
    <citation type="submission" date="2016-04" db="EMBL/GenBank/DDBJ databases">
        <authorList>
            <person name="Evans L.H."/>
            <person name="Alamgir A."/>
            <person name="Owens N."/>
            <person name="Weber N.D."/>
            <person name="Virtaneva K."/>
            <person name="Barbian K."/>
            <person name="Babar A."/>
            <person name="Rosenke K."/>
        </authorList>
    </citation>
    <scope>NUCLEOTIDE SEQUENCE [LARGE SCALE GENOMIC DNA]</scope>
    <source>
        <strain evidence="12">CBS 101.48</strain>
    </source>
</reference>
<dbReference type="Gene3D" id="1.20.5.110">
    <property type="match status" value="1"/>
</dbReference>
<accession>A0A163IYY8</accession>
<dbReference type="STRING" id="4829.A0A163IYY8"/>
<dbReference type="GO" id="GO:0016192">
    <property type="term" value="P:vesicle-mediated transport"/>
    <property type="evidence" value="ECO:0007669"/>
    <property type="project" value="InterPro"/>
</dbReference>
<evidence type="ECO:0000256" key="7">
    <source>
        <dbReference type="ARBA" id="ARBA00046280"/>
    </source>
</evidence>
<proteinExistence type="inferred from homology"/>
<keyword evidence="2" id="KW-0813">Transport</keyword>
<dbReference type="GO" id="GO:0012505">
    <property type="term" value="C:endomembrane system"/>
    <property type="evidence" value="ECO:0007669"/>
    <property type="project" value="UniProtKB-SubCell"/>
</dbReference>
<dbReference type="InterPro" id="IPR016444">
    <property type="entry name" value="Synaptobrevin/VAMP"/>
</dbReference>
<dbReference type="InterPro" id="IPR042855">
    <property type="entry name" value="V_SNARE_CC"/>
</dbReference>
<evidence type="ECO:0000256" key="2">
    <source>
        <dbReference type="ARBA" id="ARBA00022448"/>
    </source>
</evidence>
<dbReference type="AlphaFoldDB" id="A0A163IYY8"/>
<keyword evidence="13" id="KW-1185">Reference proteome</keyword>
<evidence type="ECO:0000256" key="3">
    <source>
        <dbReference type="ARBA" id="ARBA00022692"/>
    </source>
</evidence>
<feature type="domain" description="V-SNARE coiled-coil homology" evidence="11">
    <location>
        <begin position="81"/>
        <end position="141"/>
    </location>
</feature>
<evidence type="ECO:0000256" key="4">
    <source>
        <dbReference type="ARBA" id="ARBA00022927"/>
    </source>
</evidence>
<dbReference type="PRINTS" id="PR00219">
    <property type="entry name" value="SYNAPTOBREVN"/>
</dbReference>
<dbReference type="GO" id="GO:0016020">
    <property type="term" value="C:membrane"/>
    <property type="evidence" value="ECO:0007669"/>
    <property type="project" value="InterPro"/>
</dbReference>
<comment type="similarity">
    <text evidence="1">Belongs to the synaptobrevin family.</text>
</comment>
<dbReference type="FunFam" id="1.20.5.110:FF:000004">
    <property type="entry name" value="Vesicle-associated membrane protein 7"/>
    <property type="match status" value="1"/>
</dbReference>
<protein>
    <recommendedName>
        <fullName evidence="11">V-SNARE coiled-coil homology domain-containing protein</fullName>
    </recommendedName>
</protein>
<dbReference type="PROSITE" id="PS50892">
    <property type="entry name" value="V_SNARE"/>
    <property type="match status" value="1"/>
</dbReference>
<feature type="transmembrane region" description="Helical" evidence="10">
    <location>
        <begin position="181"/>
        <end position="199"/>
    </location>
</feature>
<feature type="compositionally biased region" description="Basic and acidic residues" evidence="9">
    <location>
        <begin position="18"/>
        <end position="27"/>
    </location>
</feature>